<dbReference type="InterPro" id="IPR025661">
    <property type="entry name" value="Pept_asp_AS"/>
</dbReference>
<reference evidence="3 4" key="1">
    <citation type="submission" date="2024-04" db="EMBL/GenBank/DDBJ databases">
        <title>Tritrichomonas musculus Genome.</title>
        <authorList>
            <person name="Alves-Ferreira E."/>
            <person name="Grigg M."/>
            <person name="Lorenzi H."/>
            <person name="Galac M."/>
        </authorList>
    </citation>
    <scope>NUCLEOTIDE SEQUENCE [LARGE SCALE GENOMIC DNA]</scope>
    <source>
        <strain evidence="3 4">EAF2021</strain>
    </source>
</reference>
<proteinExistence type="inferred from homology"/>
<dbReference type="InterPro" id="IPR000668">
    <property type="entry name" value="Peptidase_C1A_C"/>
</dbReference>
<dbReference type="PROSITE" id="PS00640">
    <property type="entry name" value="THIOL_PROTEASE_ASN"/>
    <property type="match status" value="1"/>
</dbReference>
<dbReference type="PRINTS" id="PR00705">
    <property type="entry name" value="PAPAIN"/>
</dbReference>
<keyword evidence="4" id="KW-1185">Reference proteome</keyword>
<dbReference type="Proteomes" id="UP001470230">
    <property type="component" value="Unassembled WGS sequence"/>
</dbReference>
<feature type="domain" description="Peptidase C1A papain C-terminal" evidence="2">
    <location>
        <begin position="2"/>
        <end position="207"/>
    </location>
</feature>
<accession>A0ABR2JFR5</accession>
<evidence type="ECO:0000313" key="4">
    <source>
        <dbReference type="Proteomes" id="UP001470230"/>
    </source>
</evidence>
<organism evidence="3 4">
    <name type="scientific">Tritrichomonas musculus</name>
    <dbReference type="NCBI Taxonomy" id="1915356"/>
    <lineage>
        <taxon>Eukaryota</taxon>
        <taxon>Metamonada</taxon>
        <taxon>Parabasalia</taxon>
        <taxon>Tritrichomonadida</taxon>
        <taxon>Tritrichomonadidae</taxon>
        <taxon>Tritrichomonas</taxon>
    </lineage>
</organism>
<dbReference type="PROSITE" id="PS00139">
    <property type="entry name" value="THIOL_PROTEASE_CYS"/>
    <property type="match status" value="1"/>
</dbReference>
<dbReference type="InterPro" id="IPR038765">
    <property type="entry name" value="Papain-like_cys_pep_sf"/>
</dbReference>
<evidence type="ECO:0000313" key="3">
    <source>
        <dbReference type="EMBL" id="KAK8876281.1"/>
    </source>
</evidence>
<dbReference type="SUPFAM" id="SSF54001">
    <property type="entry name" value="Cysteine proteinases"/>
    <property type="match status" value="1"/>
</dbReference>
<dbReference type="CDD" id="cd02248">
    <property type="entry name" value="Peptidase_C1A"/>
    <property type="match status" value="1"/>
</dbReference>
<comment type="caution">
    <text evidence="3">The sequence shown here is derived from an EMBL/GenBank/DDBJ whole genome shotgun (WGS) entry which is preliminary data.</text>
</comment>
<dbReference type="InterPro" id="IPR000169">
    <property type="entry name" value="Pept_cys_AS"/>
</dbReference>
<dbReference type="EMBL" id="JAPFFF010000012">
    <property type="protein sequence ID" value="KAK8876281.1"/>
    <property type="molecule type" value="Genomic_DNA"/>
</dbReference>
<dbReference type="InterPro" id="IPR039417">
    <property type="entry name" value="Peptidase_C1A_papain-like"/>
</dbReference>
<name>A0ABR2JFR5_9EUKA</name>
<dbReference type="Gene3D" id="3.90.70.10">
    <property type="entry name" value="Cysteine proteinases"/>
    <property type="match status" value="1"/>
</dbReference>
<dbReference type="SMART" id="SM00645">
    <property type="entry name" value="Pept_C1"/>
    <property type="match status" value="1"/>
</dbReference>
<gene>
    <name evidence="3" type="ORF">M9Y10_006476</name>
</gene>
<dbReference type="Pfam" id="PF00112">
    <property type="entry name" value="Peptidase_C1"/>
    <property type="match status" value="1"/>
</dbReference>
<evidence type="ECO:0000259" key="2">
    <source>
        <dbReference type="SMART" id="SM00645"/>
    </source>
</evidence>
<comment type="similarity">
    <text evidence="1">Belongs to the peptidase C1 family.</text>
</comment>
<dbReference type="InterPro" id="IPR013128">
    <property type="entry name" value="Peptidase_C1A"/>
</dbReference>
<protein>
    <recommendedName>
        <fullName evidence="2">Peptidase C1A papain C-terminal domain-containing protein</fullName>
    </recommendedName>
</protein>
<dbReference type="PANTHER" id="PTHR12411">
    <property type="entry name" value="CYSTEINE PROTEASE FAMILY C1-RELATED"/>
    <property type="match status" value="1"/>
</dbReference>
<evidence type="ECO:0000256" key="1">
    <source>
        <dbReference type="ARBA" id="ARBA00008455"/>
    </source>
</evidence>
<sequence>MLGVVNTIKNQYLCGSCWAFSAIQAAESAYAISTGTLLSFSEQNLVDCVTLCHGCSGGLMTDAYNYVINHQGGKFNTESEYWYVSFQESCYFDKYEKVGSISDYIKISKGDEDDLAIKIETYGLASVAVDASSVWFQLYFSGLYDNSDYTSSNLYHGVGCVGFGEESGTRYWIVRNSWGSLWGENGYIRMIRKDNQCGIASWRCILVP</sequence>